<dbReference type="InterPro" id="IPR036249">
    <property type="entry name" value="Thioredoxin-like_sf"/>
</dbReference>
<dbReference type="InterPro" id="IPR007849">
    <property type="entry name" value="ATP10"/>
</dbReference>
<feature type="signal peptide" evidence="1">
    <location>
        <begin position="1"/>
        <end position="20"/>
    </location>
</feature>
<feature type="chain" id="PRO_5015778264" description="Thioredoxin domain-containing protein" evidence="1">
    <location>
        <begin position="21"/>
        <end position="183"/>
    </location>
</feature>
<organism evidence="2 3">
    <name type="scientific">Marivirga lumbricoides</name>
    <dbReference type="NCBI Taxonomy" id="1046115"/>
    <lineage>
        <taxon>Bacteria</taxon>
        <taxon>Pseudomonadati</taxon>
        <taxon>Bacteroidota</taxon>
        <taxon>Cytophagia</taxon>
        <taxon>Cytophagales</taxon>
        <taxon>Marivirgaceae</taxon>
        <taxon>Marivirga</taxon>
    </lineage>
</organism>
<evidence type="ECO:0008006" key="4">
    <source>
        <dbReference type="Google" id="ProtNLM"/>
    </source>
</evidence>
<protein>
    <recommendedName>
        <fullName evidence="4">Thioredoxin domain-containing protein</fullName>
    </recommendedName>
</protein>
<proteinExistence type="predicted"/>
<gene>
    <name evidence="2" type="ORF">C9994_00490</name>
</gene>
<sequence length="183" mass="20630">MQKFTSLFAFIFFSTFIVEAQVGDPFPEMSGITLTDKNITVPSDTQDKYTLIGLAYSKKAEDDLKTWFQPVYEKFVRESKPNQLIPEVKPDVHVVFVPMFTGIKQGASNAAIKKMKKGIDEKLHANVMVYSGKLGDYKEALDFEKKDTPYFFVIDKSGKIVYATSGSYSSKKIGEIESEVSDF</sequence>
<dbReference type="Pfam" id="PF05176">
    <property type="entry name" value="ATP-synt_10"/>
    <property type="match status" value="1"/>
</dbReference>
<dbReference type="EMBL" id="PYVU01000002">
    <property type="protein sequence ID" value="PTB97935.1"/>
    <property type="molecule type" value="Genomic_DNA"/>
</dbReference>
<dbReference type="PANTHER" id="PTHR28106">
    <property type="entry name" value="MITOCHONDRIAL ATPASE COMPLEX SUBUNIT ATP10"/>
    <property type="match status" value="1"/>
</dbReference>
<dbReference type="PANTHER" id="PTHR28106:SF1">
    <property type="entry name" value="MITOCHONDRIAL ATPASE COMPLEX SUBUNIT ATP10"/>
    <property type="match status" value="1"/>
</dbReference>
<dbReference type="Gene3D" id="3.40.30.10">
    <property type="entry name" value="Glutaredoxin"/>
    <property type="match status" value="1"/>
</dbReference>
<evidence type="ECO:0000256" key="1">
    <source>
        <dbReference type="SAM" id="SignalP"/>
    </source>
</evidence>
<evidence type="ECO:0000313" key="3">
    <source>
        <dbReference type="Proteomes" id="UP000240608"/>
    </source>
</evidence>
<accession>A0A2T4DVS3</accession>
<dbReference type="SUPFAM" id="SSF52833">
    <property type="entry name" value="Thioredoxin-like"/>
    <property type="match status" value="1"/>
</dbReference>
<name>A0A2T4DVS3_9BACT</name>
<reference evidence="2 3" key="1">
    <citation type="submission" date="2018-03" db="EMBL/GenBank/DDBJ databases">
        <title>Cross-interface Injection: A General Nanoliter Liquid Handling Method Applied to Single Cells Genome Amplification Automated Nanoliter Liquid Handling Applied to Single Cell Multiple Displacement Amplification.</title>
        <authorList>
            <person name="Yun J."/>
            <person name="Xu P."/>
            <person name="Xu J."/>
            <person name="Dai X."/>
            <person name="Wang Y."/>
            <person name="Zheng X."/>
            <person name="Cao C."/>
            <person name="Yi Q."/>
            <person name="Zhu Y."/>
            <person name="Wang L."/>
            <person name="Dong Z."/>
            <person name="Huang Y."/>
            <person name="Huang L."/>
            <person name="Du W."/>
        </authorList>
    </citation>
    <scope>NUCLEOTIDE SEQUENCE [LARGE SCALE GENOMIC DNA]</scope>
    <source>
        <strain evidence="2 3">Z-D1-2</strain>
    </source>
</reference>
<keyword evidence="1" id="KW-0732">Signal</keyword>
<dbReference type="Proteomes" id="UP000240608">
    <property type="component" value="Unassembled WGS sequence"/>
</dbReference>
<evidence type="ECO:0000313" key="2">
    <source>
        <dbReference type="EMBL" id="PTB97935.1"/>
    </source>
</evidence>
<comment type="caution">
    <text evidence="2">The sequence shown here is derived from an EMBL/GenBank/DDBJ whole genome shotgun (WGS) entry which is preliminary data.</text>
</comment>
<dbReference type="AlphaFoldDB" id="A0A2T4DVS3"/>